<evidence type="ECO:0000313" key="2">
    <source>
        <dbReference type="Proteomes" id="UP000230108"/>
    </source>
</evidence>
<comment type="caution">
    <text evidence="1">The sequence shown here is derived from an EMBL/GenBank/DDBJ whole genome shotgun (WGS) entry which is preliminary data.</text>
</comment>
<dbReference type="Proteomes" id="UP000230108">
    <property type="component" value="Unassembled WGS sequence"/>
</dbReference>
<protein>
    <submittedName>
        <fullName evidence="1">Uncharacterized protein</fullName>
    </submittedName>
</protein>
<dbReference type="AlphaFoldDB" id="A0A2M7QDF6"/>
<proteinExistence type="predicted"/>
<evidence type="ECO:0000313" key="1">
    <source>
        <dbReference type="EMBL" id="PIY68910.1"/>
    </source>
</evidence>
<sequence length="756" mass="84233">MADVSPGAEKAAVAIKDVAIALMPDRGRAPVLNEKYMAMSELLKKGKGESIFKAAVAEKDDDIYVNFTEMRQMVDGDKLPEVRDEDQPARWKRLNLRLNIYDKWLNNGMKDLTPEESVDIRNVLVEIPGFCEAIAVATGGRLSFEQAKNYLTGKGGAGLNQDEKKVITEILSRFLGDDQLKIRLEKSLSSLSSMVDENDASLAHEIEGIKEKIKGKDELLKRITKLETSQQAFKDLDELDKQKAEDLYKKTDAIINTLKVAQRPATKTLAGVNTAISQLREQISTINTTIRELNTGRVSYGGRTQFNRSGDEVGSITTPTIDQTVSALYKDKINERDNMLETMTQLESLKTVFADDADLISAYESYSNAKDKLTEVNKDITTISDSERLLIEKEGKRNKYADKYKRKLERTLSEEIKKYWNDVKLADAAAAADAEASQKAKDKAEAKTLDELRGKKARELMTKYLKMSFLKYKGDKCVGYEDKDLKKFVHKDMLSMSPTEIARYLLERVHDRTGMMPSRYEEEMMETLKEMGVGKSKIEGEPPLTFDQMLKEISDETYYDLAKDFVPDVLGYAQDRKYYFDRLKLKKHEAEFLKENYTIEFFNKMKASRDKQVEFAEKLLGYKVLSGGLTEDNLRKVFGEDWTEGLKRAGKTLAVGAAVGAGAYVLGGGLGYPTLAEGLTHVVGGTDPAGVFIKGTLPTMYEGVVNSVAAGSRVTEDILSGGALATSLVSKRIMPDAATAQAFKAAGNFYIPGLLP</sequence>
<gene>
    <name evidence="1" type="ORF">COY90_03405</name>
</gene>
<organism evidence="1 2">
    <name type="scientific">Candidatus Roizmanbacteria bacterium CG_4_10_14_0_8_um_filter_39_9</name>
    <dbReference type="NCBI Taxonomy" id="1974829"/>
    <lineage>
        <taxon>Bacteria</taxon>
        <taxon>Candidatus Roizmaniibacteriota</taxon>
    </lineage>
</organism>
<name>A0A2M7QDF6_9BACT</name>
<accession>A0A2M7QDF6</accession>
<dbReference type="EMBL" id="PFLF01000073">
    <property type="protein sequence ID" value="PIY68910.1"/>
    <property type="molecule type" value="Genomic_DNA"/>
</dbReference>
<reference evidence="2" key="1">
    <citation type="submission" date="2017-09" db="EMBL/GenBank/DDBJ databases">
        <title>Depth-based differentiation of microbial function through sediment-hosted aquifers and enrichment of novel symbionts in the deep terrestrial subsurface.</title>
        <authorList>
            <person name="Probst A.J."/>
            <person name="Ladd B."/>
            <person name="Jarett J.K."/>
            <person name="Geller-Mcgrath D.E."/>
            <person name="Sieber C.M.K."/>
            <person name="Emerson J.B."/>
            <person name="Anantharaman K."/>
            <person name="Thomas B.C."/>
            <person name="Malmstrom R."/>
            <person name="Stieglmeier M."/>
            <person name="Klingl A."/>
            <person name="Woyke T."/>
            <person name="Ryan C.M."/>
            <person name="Banfield J.F."/>
        </authorList>
    </citation>
    <scope>NUCLEOTIDE SEQUENCE [LARGE SCALE GENOMIC DNA]</scope>
</reference>